<sequence>MVSALLWAVLGGTLIGLLGKLVAPGDTDDVPLWLTILCGIGGCLAGDFLYGLFWDRQTLGVDWWRHGWQVAAAGVLVLLVARATGRRRA</sequence>
<feature type="transmembrane region" description="Helical" evidence="1">
    <location>
        <begin position="30"/>
        <end position="54"/>
    </location>
</feature>
<evidence type="ECO:0000313" key="3">
    <source>
        <dbReference type="Proteomes" id="UP000589626"/>
    </source>
</evidence>
<dbReference type="EMBL" id="JACHWR010000002">
    <property type="protein sequence ID" value="MBB3043259.1"/>
    <property type="molecule type" value="Genomic_DNA"/>
</dbReference>
<keyword evidence="1" id="KW-0812">Transmembrane</keyword>
<dbReference type="RefSeq" id="WP_183593134.1">
    <property type="nucleotide sequence ID" value="NZ_JACHWR010000002.1"/>
</dbReference>
<protein>
    <submittedName>
        <fullName evidence="2">Putative membrane protein YeaQ/YmgE (Transglycosylase-associated protein family)</fullName>
    </submittedName>
</protein>
<dbReference type="Proteomes" id="UP000589626">
    <property type="component" value="Unassembled WGS sequence"/>
</dbReference>
<dbReference type="AlphaFoldDB" id="A0A7W4VXN8"/>
<proteinExistence type="predicted"/>
<feature type="transmembrane region" description="Helical" evidence="1">
    <location>
        <begin position="66"/>
        <end position="85"/>
    </location>
</feature>
<organism evidence="2 3">
    <name type="scientific">Nocardioides soli</name>
    <dbReference type="NCBI Taxonomy" id="1036020"/>
    <lineage>
        <taxon>Bacteria</taxon>
        <taxon>Bacillati</taxon>
        <taxon>Actinomycetota</taxon>
        <taxon>Actinomycetes</taxon>
        <taxon>Propionibacteriales</taxon>
        <taxon>Nocardioidaceae</taxon>
        <taxon>Nocardioides</taxon>
    </lineage>
</organism>
<keyword evidence="3" id="KW-1185">Reference proteome</keyword>
<feature type="transmembrane region" description="Helical" evidence="1">
    <location>
        <begin position="6"/>
        <end position="23"/>
    </location>
</feature>
<gene>
    <name evidence="2" type="ORF">FHU40_003077</name>
</gene>
<comment type="caution">
    <text evidence="2">The sequence shown here is derived from an EMBL/GenBank/DDBJ whole genome shotgun (WGS) entry which is preliminary data.</text>
</comment>
<name>A0A7W4VXN8_9ACTN</name>
<evidence type="ECO:0000313" key="2">
    <source>
        <dbReference type="EMBL" id="MBB3043259.1"/>
    </source>
</evidence>
<accession>A0A7W4VXN8</accession>
<evidence type="ECO:0000256" key="1">
    <source>
        <dbReference type="SAM" id="Phobius"/>
    </source>
</evidence>
<keyword evidence="1" id="KW-1133">Transmembrane helix</keyword>
<keyword evidence="1" id="KW-0472">Membrane</keyword>
<reference evidence="2 3" key="1">
    <citation type="submission" date="2020-08" db="EMBL/GenBank/DDBJ databases">
        <title>Sequencing the genomes of 1000 actinobacteria strains.</title>
        <authorList>
            <person name="Klenk H.-P."/>
        </authorList>
    </citation>
    <scope>NUCLEOTIDE SEQUENCE [LARGE SCALE GENOMIC DNA]</scope>
    <source>
        <strain evidence="2 3">DSM 105498</strain>
    </source>
</reference>